<keyword evidence="2" id="KW-1185">Reference proteome</keyword>
<protein>
    <submittedName>
        <fullName evidence="1">Uncharacterized protein</fullName>
    </submittedName>
</protein>
<proteinExistence type="predicted"/>
<gene>
    <name evidence="1" type="ORF">DYU11_19980</name>
</gene>
<dbReference type="AlphaFoldDB" id="A0A418M3W2"/>
<evidence type="ECO:0000313" key="1">
    <source>
        <dbReference type="EMBL" id="RIV20333.1"/>
    </source>
</evidence>
<evidence type="ECO:0000313" key="2">
    <source>
        <dbReference type="Proteomes" id="UP000283523"/>
    </source>
</evidence>
<dbReference type="Proteomes" id="UP000283523">
    <property type="component" value="Unassembled WGS sequence"/>
</dbReference>
<organism evidence="1 2">
    <name type="scientific">Fibrisoma montanum</name>
    <dbReference type="NCBI Taxonomy" id="2305895"/>
    <lineage>
        <taxon>Bacteria</taxon>
        <taxon>Pseudomonadati</taxon>
        <taxon>Bacteroidota</taxon>
        <taxon>Cytophagia</taxon>
        <taxon>Cytophagales</taxon>
        <taxon>Spirosomataceae</taxon>
        <taxon>Fibrisoma</taxon>
    </lineage>
</organism>
<reference evidence="1 2" key="1">
    <citation type="submission" date="2018-08" db="EMBL/GenBank/DDBJ databases">
        <title>Fibrisoma montanum sp. nov., isolated from Danxia mountain soil.</title>
        <authorList>
            <person name="Huang Y."/>
        </authorList>
    </citation>
    <scope>NUCLEOTIDE SEQUENCE [LARGE SCALE GENOMIC DNA]</scope>
    <source>
        <strain evidence="1 2">HYT19</strain>
    </source>
</reference>
<dbReference type="EMBL" id="QXED01000006">
    <property type="protein sequence ID" value="RIV20333.1"/>
    <property type="molecule type" value="Genomic_DNA"/>
</dbReference>
<accession>A0A418M3W2</accession>
<sequence length="811" mass="90299">MPYNKRYTVPFISSPHRDKLETVKPVQWELAFWGKDYTGSVTELCLNGDDAVTLETVDNDDSRFGTTVIGTKLTANLECDARWQFDSLFVEGNRDLLVTLDYNAGTPEAPFYRRFWTGWVKPEASKEPYSPKPYFVTVSAECGLASLKDTPLTDILGKRLSGVDNISNVLRTALRLTGHELPFSEVDNLYELSLMTPQRLVNGVANPAIDPLHETKLRRDSFVTDKNLPLNALETLERIALCRGAKIIQHDGDWWFVRRSEIAGGWNPLGPVATVNRRRYAFDNFETSSAASIGLGVTVDLDGNVRALSGGTTWWQSRLKRLAVSQQFGGYVTNLKNGTFSDLDGPNQPTNWTIRNFQPGEVLRGGEGTEANPHYLELRGLASSTFNYTDPSVVQRVQISPLSLENQIYALNQEYGFTLTGRFRIQNTRGALVAVLATVVTGEGDTIIGPNGPIRQPKLGVAILKADGSWKLNPSRRDMVAIPFNHVSRIGGVEEKAENYWQKPKLGYGDIEITTAPLKGILYVDVYLKPGERLDGQPATPQSYIRYYDIRVNPEDPDVTLDGQTITEGLTLPLLESPPDPDATHYLGDVPDVALADKRLNTLLRVDGQTPTTTWYNPNDGDRLNGRNLLAYNTTERFADVASPSMVWEGELVGNLPMGPLTVLYFTDVTRNGGRPPFEIVRYRFDVQRHYHRVTAVEVRQPVTVQRQRHWDTPDGPVLQEEDPATGKEVGIVKRLDEVGKKIGKVLVSYQKKPAGGRVGADELEGYVEVDEDDELPTLYVGVKNRDTGKLIGSVAAKFRKIIDLDDFLNG</sequence>
<dbReference type="RefSeq" id="WP_119669500.1">
    <property type="nucleotide sequence ID" value="NZ_QXED01000006.1"/>
</dbReference>
<comment type="caution">
    <text evidence="1">The sequence shown here is derived from an EMBL/GenBank/DDBJ whole genome shotgun (WGS) entry which is preliminary data.</text>
</comment>
<name>A0A418M3W2_9BACT</name>
<dbReference type="OrthoDB" id="940558at2"/>